<reference evidence="7 8" key="1">
    <citation type="journal article" date="2011" name="Proc. Natl. Acad. Sci. U.S.A.">
        <title>Evolutionary erosion of yeast sex chromosomes by mating-type switching accidents.</title>
        <authorList>
            <person name="Gordon J.L."/>
            <person name="Armisen D."/>
            <person name="Proux-Wera E."/>
            <person name="Oheigeartaigh S.S."/>
            <person name="Byrne K.P."/>
            <person name="Wolfe K.H."/>
        </authorList>
    </citation>
    <scope>NUCLEOTIDE SEQUENCE [LARGE SCALE GENOMIC DNA]</scope>
    <source>
        <strain evidence="8">ATCC 34711 / CBS 6284 / DSM 70876 / NBRC 10599 / NRRL Y-10934 / UCD 77-7</strain>
    </source>
</reference>
<dbReference type="InterPro" id="IPR025069">
    <property type="entry name" value="Cpsf2_C"/>
</dbReference>
<keyword evidence="2 4" id="KW-0507">mRNA processing</keyword>
<dbReference type="InterPro" id="IPR022712">
    <property type="entry name" value="Beta_Casp"/>
</dbReference>
<dbReference type="GO" id="GO:0005847">
    <property type="term" value="C:mRNA cleavage and polyadenylation specificity factor complex"/>
    <property type="evidence" value="ECO:0007669"/>
    <property type="project" value="EnsemblFungi"/>
</dbReference>
<proteinExistence type="inferred from homology"/>
<dbReference type="SUPFAM" id="SSF56281">
    <property type="entry name" value="Metallo-hydrolase/oxidoreductase"/>
    <property type="match status" value="1"/>
</dbReference>
<dbReference type="FunCoup" id="I2GVM9">
    <property type="interactions" value="896"/>
</dbReference>
<dbReference type="RefSeq" id="XP_004177700.1">
    <property type="nucleotide sequence ID" value="XM_004177652.1"/>
</dbReference>
<evidence type="ECO:0000259" key="6">
    <source>
        <dbReference type="SMART" id="SM01027"/>
    </source>
</evidence>
<gene>
    <name evidence="7" type="primary">TBLA0A03830</name>
    <name evidence="7" type="ORF">TBLA_0A03830</name>
</gene>
<dbReference type="EMBL" id="HE806316">
    <property type="protein sequence ID" value="CCH58181.1"/>
    <property type="molecule type" value="Genomic_DNA"/>
</dbReference>
<evidence type="ECO:0000256" key="4">
    <source>
        <dbReference type="RuleBase" id="RU365006"/>
    </source>
</evidence>
<comment type="subcellular location">
    <subcellularLocation>
        <location evidence="1 4">Nucleus</location>
    </subcellularLocation>
</comment>
<dbReference type="AlphaFoldDB" id="I2GVM9"/>
<comment type="similarity">
    <text evidence="4">Belongs to the metallo-beta-lactamase superfamily. RNA-metabolizing metallo-beta-lactamase-like family. CPSF2/YSH1 subfamily.</text>
</comment>
<keyword evidence="8" id="KW-1185">Reference proteome</keyword>
<dbReference type="InterPro" id="IPR001279">
    <property type="entry name" value="Metallo-B-lactamas"/>
</dbReference>
<feature type="region of interest" description="Disordered" evidence="5">
    <location>
        <begin position="450"/>
        <end position="487"/>
    </location>
</feature>
<dbReference type="KEGG" id="tbl:TBLA_0A03830"/>
<dbReference type="GeneID" id="14492900"/>
<feature type="domain" description="Beta-Casp" evidence="6">
    <location>
        <begin position="254"/>
        <end position="373"/>
    </location>
</feature>
<dbReference type="Proteomes" id="UP000002866">
    <property type="component" value="Chromosome 1"/>
</dbReference>
<evidence type="ECO:0000256" key="1">
    <source>
        <dbReference type="ARBA" id="ARBA00004123"/>
    </source>
</evidence>
<dbReference type="PANTHER" id="PTHR45922">
    <property type="entry name" value="CLEAVAGE AND POLYADENYLATION SPECIFICITY FACTOR SUBUNIT 2"/>
    <property type="match status" value="1"/>
</dbReference>
<accession>I2GVM9</accession>
<dbReference type="PANTHER" id="PTHR45922:SF1">
    <property type="entry name" value="CLEAVAGE AND POLYADENYLATION SPECIFICITY FACTOR SUBUNIT 2"/>
    <property type="match status" value="1"/>
</dbReference>
<evidence type="ECO:0000256" key="3">
    <source>
        <dbReference type="ARBA" id="ARBA00023242"/>
    </source>
</evidence>
<dbReference type="InParanoid" id="I2GVM9"/>
<keyword evidence="4" id="KW-0694">RNA-binding</keyword>
<evidence type="ECO:0000313" key="8">
    <source>
        <dbReference type="Proteomes" id="UP000002866"/>
    </source>
</evidence>
<dbReference type="OMA" id="QSRHNME"/>
<dbReference type="InterPro" id="IPR035639">
    <property type="entry name" value="CPSF2_MBL"/>
</dbReference>
<dbReference type="OrthoDB" id="64353at2759"/>
<dbReference type="SMART" id="SM01027">
    <property type="entry name" value="Beta-Casp"/>
    <property type="match status" value="1"/>
</dbReference>
<organism evidence="7 8">
    <name type="scientific">Henningerozyma blattae (strain ATCC 34711 / CBS 6284 / DSM 70876 / NBRC 10599 / NRRL Y-10934 / UCD 77-7)</name>
    <name type="common">Yeast</name>
    <name type="synonym">Tetrapisispora blattae</name>
    <dbReference type="NCBI Taxonomy" id="1071380"/>
    <lineage>
        <taxon>Eukaryota</taxon>
        <taxon>Fungi</taxon>
        <taxon>Dikarya</taxon>
        <taxon>Ascomycota</taxon>
        <taxon>Saccharomycotina</taxon>
        <taxon>Saccharomycetes</taxon>
        <taxon>Saccharomycetales</taxon>
        <taxon>Saccharomycetaceae</taxon>
        <taxon>Henningerozyma</taxon>
    </lineage>
</organism>
<dbReference type="HOGENOM" id="CLU_002227_3_0_1"/>
<protein>
    <recommendedName>
        <fullName evidence="4">Cleavage and polyadenylation specificity factor subunit 2</fullName>
    </recommendedName>
    <alternativeName>
        <fullName evidence="4">Cleavage and polyadenylation specificity factor 100 kDa subunit</fullName>
    </alternativeName>
</protein>
<dbReference type="Pfam" id="PF16661">
    <property type="entry name" value="Lactamase_B_6"/>
    <property type="match status" value="1"/>
</dbReference>
<feature type="compositionally biased region" description="Acidic residues" evidence="5">
    <location>
        <begin position="473"/>
        <end position="487"/>
    </location>
</feature>
<evidence type="ECO:0000256" key="5">
    <source>
        <dbReference type="SAM" id="MobiDB-lite"/>
    </source>
</evidence>
<evidence type="ECO:0000256" key="2">
    <source>
        <dbReference type="ARBA" id="ARBA00022664"/>
    </source>
</evidence>
<dbReference type="InterPro" id="IPR027075">
    <property type="entry name" value="CPSF2"/>
</dbReference>
<feature type="region of interest" description="Disordered" evidence="5">
    <location>
        <begin position="548"/>
        <end position="591"/>
    </location>
</feature>
<dbReference type="Pfam" id="PF13299">
    <property type="entry name" value="CPSF100_C"/>
    <property type="match status" value="1"/>
</dbReference>
<dbReference type="Gene3D" id="3.60.15.10">
    <property type="entry name" value="Ribonuclease Z/Hydroxyacylglutathione hydrolase-like"/>
    <property type="match status" value="2"/>
</dbReference>
<evidence type="ECO:0000313" key="7">
    <source>
        <dbReference type="EMBL" id="CCH58181.1"/>
    </source>
</evidence>
<dbReference type="eggNOG" id="KOG1135">
    <property type="taxonomic scope" value="Eukaryota"/>
</dbReference>
<dbReference type="GO" id="GO:0003723">
    <property type="term" value="F:RNA binding"/>
    <property type="evidence" value="ECO:0007669"/>
    <property type="project" value="UniProtKB-KW"/>
</dbReference>
<name>I2GVM9_HENB6</name>
<dbReference type="Gene3D" id="3.40.50.10890">
    <property type="match status" value="1"/>
</dbReference>
<dbReference type="STRING" id="1071380.I2GVM9"/>
<dbReference type="GO" id="GO:0006397">
    <property type="term" value="P:mRNA processing"/>
    <property type="evidence" value="ECO:0007669"/>
    <property type="project" value="UniProtKB-KW"/>
</dbReference>
<keyword evidence="3 4" id="KW-0539">Nucleus</keyword>
<dbReference type="InterPro" id="IPR036866">
    <property type="entry name" value="RibonucZ/Hydroxyglut_hydro"/>
</dbReference>
<dbReference type="CDD" id="cd16293">
    <property type="entry name" value="CPSF2-like_MBL-fold"/>
    <property type="match status" value="1"/>
</dbReference>
<sequence length="842" mass="95230">MAYTLTACDDGSGKTVGTIVRFDSVTLLIDPAWNSSTLSYSQCVKYWSNIISEVDIILLSQPNVDFLGAYSLLYYNFLSHFISRIEVYSTLPIANIGRVSTIDLYASKGILGPYETSQLELEDIEKSFDHITSIKYSQLVDLRARYDGLSFVAYSSGVNPGGTIWNITSNSEKILYTPQWNHTKDTILPGSGLIDTNGKPLSTVMKPSAIITNFEKFGSITPYRKRSHQFRDFLKERLKSHHSIMIPVDLGGKLLDLLVQINDFFYENSMEKRFHNIPIFIIAYSRGRILTYARSMLEWLSASILQTWSRRDNLSPFDFKNKVEVISPDQLSKHKGQKICFVSDVDILIDEVISKICTDDKMTILLTNTGPSEEPVLNSLNKYWLKSNSNDGRIVHCNYNMTVKKVNKRSLKGKDLESYTEKIQTRREQRKSLELQLRKEAKMNNKSLNLVVGSASKEGSSSLGATEGRIRGEEEEEDDDEDDDEDNLINMLGGGTKLSATKKDIPIDIIVQSDAASKHSMFPFTNSRIKKDDYGTISNFDMLIPKEESNTEQTLSEQNIKRATASKNSNDEEDGYYVEDPSNTSNSKKRKLNRKNEVIEEGFINIDNIDYLKSNYNPQKISTKSTNIQLKCFLTFINLNSLVDKRSTTIILPNLKPRNLILLGSDKSQDQNIKDVFLKRKIPIAEMKPNKPLEFNTTVKMLDISIDPELESLLNWQKISDDNTIAHLLGRLVKEVPSPNTDDKKDRLYERTKYVLKPLNDNRSSLLQAGSSLAIGDIRLTEIKRKLALAKHKAEFRGEGILVVDGRVVVRKVNDGETVVDGTPSALYDLVKQLVTDMLATI</sequence>